<evidence type="ECO:0000256" key="3">
    <source>
        <dbReference type="ARBA" id="ARBA00022723"/>
    </source>
</evidence>
<dbReference type="SUPFAM" id="SSF53732">
    <property type="entry name" value="Aconitase iron-sulfur domain"/>
    <property type="match status" value="1"/>
</dbReference>
<reference evidence="8" key="1">
    <citation type="submission" date="2020-03" db="EMBL/GenBank/DDBJ databases">
        <title>Castanea mollissima Vanexum genome sequencing.</title>
        <authorList>
            <person name="Staton M."/>
        </authorList>
    </citation>
    <scope>NUCLEOTIDE SEQUENCE</scope>
    <source>
        <tissue evidence="8">Leaf</tissue>
    </source>
</reference>
<evidence type="ECO:0000313" key="9">
    <source>
        <dbReference type="Proteomes" id="UP000737018"/>
    </source>
</evidence>
<dbReference type="InterPro" id="IPR001030">
    <property type="entry name" value="Acoase/IPM_deHydtase_lsu_aba"/>
</dbReference>
<dbReference type="InterPro" id="IPR015928">
    <property type="entry name" value="Aconitase/3IPM_dehydase_swvl"/>
</dbReference>
<dbReference type="GO" id="GO:0051536">
    <property type="term" value="F:iron-sulfur cluster binding"/>
    <property type="evidence" value="ECO:0007669"/>
    <property type="project" value="UniProtKB-KW"/>
</dbReference>
<dbReference type="InterPro" id="IPR015931">
    <property type="entry name" value="Acnase/IPM_dHydase_lsu_aba_1/3"/>
</dbReference>
<dbReference type="GO" id="GO:0043436">
    <property type="term" value="P:oxoacid metabolic process"/>
    <property type="evidence" value="ECO:0007669"/>
    <property type="project" value="UniProtKB-ARBA"/>
</dbReference>
<dbReference type="Proteomes" id="UP000737018">
    <property type="component" value="Unassembled WGS sequence"/>
</dbReference>
<evidence type="ECO:0000313" key="8">
    <source>
        <dbReference type="EMBL" id="KAF3964614.1"/>
    </source>
</evidence>
<dbReference type="Gene3D" id="3.20.19.10">
    <property type="entry name" value="Aconitase, domain 4"/>
    <property type="match status" value="2"/>
</dbReference>
<comment type="cofactor">
    <cofactor evidence="1">
        <name>[4Fe-4S] cluster</name>
        <dbReference type="ChEBI" id="CHEBI:49883"/>
    </cofactor>
</comment>
<dbReference type="Gene3D" id="3.30.499.10">
    <property type="entry name" value="Aconitase, domain 3"/>
    <property type="match status" value="1"/>
</dbReference>
<dbReference type="GO" id="GO:0016836">
    <property type="term" value="F:hydro-lyase activity"/>
    <property type="evidence" value="ECO:0007669"/>
    <property type="project" value="UniProtKB-ARBA"/>
</dbReference>
<keyword evidence="9" id="KW-1185">Reference proteome</keyword>
<sequence>MGELSLADRATIANMSPEYGATMGFFPVDHVTLQYFKLTGRSDETGFALPKEEKDKVVKFSLPAELKHGSVVIAALTSCTNTSNPSFMLGAGLVAKKACELGLQVSLASEIHFLFYMWLNRGKTSLAPGSGAITKYLLKSGLQKYLNEQGFHIVGYGCTACIGSSGEFDESVASAISDNVSIWDFAILMSPLVIPLVVAYVLAGTVDIDFDKEPFGTGKDGKSVYFKDLWPSNEEIAEVDDFSFDICDHLRDMTMDPPGPHGVKDAFCLLKFGDSITTDHISPAGSIHKDIPAAKYLLERGVDYKDFNSYGSRRGKGSTGQDTIVLAGADYEMAVPEIGLPRGPALLGVKAVIAKSFKRIHRNNLVGMGIIPLSFKPGEDVETLGLTGHEHYTYNRPSKQNLRDKAWPRCYCGN</sequence>
<evidence type="ECO:0000259" key="6">
    <source>
        <dbReference type="Pfam" id="PF00330"/>
    </source>
</evidence>
<dbReference type="Pfam" id="PF00694">
    <property type="entry name" value="Aconitase_C"/>
    <property type="match status" value="1"/>
</dbReference>
<protein>
    <recommendedName>
        <fullName evidence="10">Aconitate hydratase</fullName>
    </recommendedName>
</protein>
<keyword evidence="3" id="KW-0479">Metal-binding</keyword>
<dbReference type="AlphaFoldDB" id="A0A8J4RBG2"/>
<dbReference type="PANTHER" id="PTHR11670">
    <property type="entry name" value="ACONITASE/IRON-RESPONSIVE ELEMENT FAMILY MEMBER"/>
    <property type="match status" value="1"/>
</dbReference>
<gene>
    <name evidence="8" type="ORF">CMV_011111</name>
</gene>
<dbReference type="GO" id="GO:0046872">
    <property type="term" value="F:metal ion binding"/>
    <property type="evidence" value="ECO:0007669"/>
    <property type="project" value="UniProtKB-KW"/>
</dbReference>
<feature type="domain" description="Aconitase/3-isopropylmalate dehydratase large subunit alpha/beta/alpha" evidence="6">
    <location>
        <begin position="3"/>
        <end position="46"/>
    </location>
</feature>
<dbReference type="InterPro" id="IPR018136">
    <property type="entry name" value="Aconitase_4Fe-4S_BS"/>
</dbReference>
<name>A0A8J4RBG2_9ROSI</name>
<evidence type="ECO:0000259" key="7">
    <source>
        <dbReference type="Pfam" id="PF00694"/>
    </source>
</evidence>
<feature type="domain" description="Aconitase A/isopropylmalate dehydratase small subunit swivel" evidence="7">
    <location>
        <begin position="342"/>
        <end position="376"/>
    </location>
</feature>
<dbReference type="InterPro" id="IPR036008">
    <property type="entry name" value="Aconitase_4Fe-4S_dom"/>
</dbReference>
<dbReference type="PROSITE" id="PS01244">
    <property type="entry name" value="ACONITASE_2"/>
    <property type="match status" value="1"/>
</dbReference>
<evidence type="ECO:0000256" key="4">
    <source>
        <dbReference type="ARBA" id="ARBA00023004"/>
    </source>
</evidence>
<evidence type="ECO:0000256" key="2">
    <source>
        <dbReference type="ARBA" id="ARBA00007185"/>
    </source>
</evidence>
<evidence type="ECO:0000256" key="5">
    <source>
        <dbReference type="ARBA" id="ARBA00023014"/>
    </source>
</evidence>
<evidence type="ECO:0008006" key="10">
    <source>
        <dbReference type="Google" id="ProtNLM"/>
    </source>
</evidence>
<dbReference type="OrthoDB" id="2224430at2759"/>
<dbReference type="InterPro" id="IPR006249">
    <property type="entry name" value="Aconitase/IRP2"/>
</dbReference>
<evidence type="ECO:0000256" key="1">
    <source>
        <dbReference type="ARBA" id="ARBA00001966"/>
    </source>
</evidence>
<dbReference type="PRINTS" id="PR00415">
    <property type="entry name" value="ACONITASE"/>
</dbReference>
<dbReference type="SUPFAM" id="SSF52016">
    <property type="entry name" value="LeuD/IlvD-like"/>
    <property type="match status" value="1"/>
</dbReference>
<feature type="domain" description="Aconitase/3-isopropylmalate dehydratase large subunit alpha/beta/alpha" evidence="6">
    <location>
        <begin position="59"/>
        <end position="179"/>
    </location>
</feature>
<dbReference type="EMBL" id="JRKL02001338">
    <property type="protein sequence ID" value="KAF3964614.1"/>
    <property type="molecule type" value="Genomic_DNA"/>
</dbReference>
<dbReference type="Pfam" id="PF00330">
    <property type="entry name" value="Aconitase"/>
    <property type="match status" value="2"/>
</dbReference>
<keyword evidence="5" id="KW-0411">Iron-sulfur</keyword>
<organism evidence="8 9">
    <name type="scientific">Castanea mollissima</name>
    <name type="common">Chinese chestnut</name>
    <dbReference type="NCBI Taxonomy" id="60419"/>
    <lineage>
        <taxon>Eukaryota</taxon>
        <taxon>Viridiplantae</taxon>
        <taxon>Streptophyta</taxon>
        <taxon>Embryophyta</taxon>
        <taxon>Tracheophyta</taxon>
        <taxon>Spermatophyta</taxon>
        <taxon>Magnoliopsida</taxon>
        <taxon>eudicotyledons</taxon>
        <taxon>Gunneridae</taxon>
        <taxon>Pentapetalae</taxon>
        <taxon>rosids</taxon>
        <taxon>fabids</taxon>
        <taxon>Fagales</taxon>
        <taxon>Fagaceae</taxon>
        <taxon>Castanea</taxon>
    </lineage>
</organism>
<keyword evidence="4" id="KW-0408">Iron</keyword>
<dbReference type="InterPro" id="IPR000573">
    <property type="entry name" value="AconitaseA/IPMdHydase_ssu_swvl"/>
</dbReference>
<comment type="caution">
    <text evidence="8">The sequence shown here is derived from an EMBL/GenBank/DDBJ whole genome shotgun (WGS) entry which is preliminary data.</text>
</comment>
<accession>A0A8J4RBG2</accession>
<proteinExistence type="inferred from homology"/>
<comment type="similarity">
    <text evidence="2">Belongs to the aconitase/IPM isomerase family.</text>
</comment>